<feature type="compositionally biased region" description="Low complexity" evidence="1">
    <location>
        <begin position="176"/>
        <end position="208"/>
    </location>
</feature>
<feature type="compositionally biased region" description="Low complexity" evidence="1">
    <location>
        <begin position="75"/>
        <end position="96"/>
    </location>
</feature>
<name>A0A2P6TXC4_CHLSO</name>
<proteinExistence type="predicted"/>
<accession>A0A2P6TXC4</accession>
<evidence type="ECO:0000313" key="3">
    <source>
        <dbReference type="EMBL" id="PRW58714.1"/>
    </source>
</evidence>
<feature type="region of interest" description="Disordered" evidence="1">
    <location>
        <begin position="438"/>
        <end position="485"/>
    </location>
</feature>
<dbReference type="SUPFAM" id="SSF47676">
    <property type="entry name" value="Conserved domain common to transcription factors TFIIS, elongin A, CRSP70"/>
    <property type="match status" value="1"/>
</dbReference>
<feature type="compositionally biased region" description="Gly residues" evidence="1">
    <location>
        <begin position="460"/>
        <end position="485"/>
    </location>
</feature>
<dbReference type="Proteomes" id="UP000239899">
    <property type="component" value="Unassembled WGS sequence"/>
</dbReference>
<dbReference type="Pfam" id="PF08711">
    <property type="entry name" value="Med26"/>
    <property type="match status" value="1"/>
</dbReference>
<dbReference type="InterPro" id="IPR035441">
    <property type="entry name" value="TFIIS/LEDGF_dom_sf"/>
</dbReference>
<reference evidence="3 4" key="1">
    <citation type="journal article" date="2018" name="Plant J.">
        <title>Genome sequences of Chlorella sorokiniana UTEX 1602 and Micractinium conductrix SAG 241.80: implications to maltose excretion by a green alga.</title>
        <authorList>
            <person name="Arriola M.B."/>
            <person name="Velmurugan N."/>
            <person name="Zhang Y."/>
            <person name="Plunkett M.H."/>
            <person name="Hondzo H."/>
            <person name="Barney B.M."/>
        </authorList>
    </citation>
    <scope>NUCLEOTIDE SEQUENCE [LARGE SCALE GENOMIC DNA]</scope>
    <source>
        <strain evidence="4">UTEX 1602</strain>
    </source>
</reference>
<evidence type="ECO:0000259" key="2">
    <source>
        <dbReference type="SMART" id="SM00401"/>
    </source>
</evidence>
<feature type="region of interest" description="Disordered" evidence="1">
    <location>
        <begin position="604"/>
        <end position="626"/>
    </location>
</feature>
<dbReference type="PANTHER" id="PTHR48125">
    <property type="entry name" value="LP07818P1"/>
    <property type="match status" value="1"/>
</dbReference>
<dbReference type="Gene3D" id="1.20.930.10">
    <property type="entry name" value="Conserved domain common to transcription factors TFIIS, elongin A, CRSP70"/>
    <property type="match status" value="1"/>
</dbReference>
<dbReference type="InterPro" id="IPR000679">
    <property type="entry name" value="Znf_GATA"/>
</dbReference>
<protein>
    <recommendedName>
        <fullName evidence="2">GATA-type domain-containing protein</fullName>
    </recommendedName>
</protein>
<feature type="compositionally biased region" description="Low complexity" evidence="1">
    <location>
        <begin position="146"/>
        <end position="163"/>
    </location>
</feature>
<feature type="region of interest" description="Disordered" evidence="1">
    <location>
        <begin position="124"/>
        <end position="210"/>
    </location>
</feature>
<evidence type="ECO:0000313" key="4">
    <source>
        <dbReference type="Proteomes" id="UP000239899"/>
    </source>
</evidence>
<dbReference type="AlphaFoldDB" id="A0A2P6TXC4"/>
<feature type="domain" description="GATA-type" evidence="2">
    <location>
        <begin position="12"/>
        <end position="75"/>
    </location>
</feature>
<dbReference type="GO" id="GO:0006355">
    <property type="term" value="P:regulation of DNA-templated transcription"/>
    <property type="evidence" value="ECO:0007669"/>
    <property type="project" value="InterPro"/>
</dbReference>
<keyword evidence="4" id="KW-1185">Reference proteome</keyword>
<dbReference type="PANTHER" id="PTHR48125:SF12">
    <property type="entry name" value="AT HOOK TRANSCRIPTION FACTOR FAMILY-RELATED"/>
    <property type="match status" value="1"/>
</dbReference>
<dbReference type="OrthoDB" id="514699at2759"/>
<feature type="region of interest" description="Disordered" evidence="1">
    <location>
        <begin position="502"/>
        <end position="535"/>
    </location>
</feature>
<gene>
    <name evidence="3" type="ORF">C2E21_2742</name>
</gene>
<dbReference type="SMART" id="SM00401">
    <property type="entry name" value="ZnF_GATA"/>
    <property type="match status" value="1"/>
</dbReference>
<comment type="caution">
    <text evidence="3">The sequence shown here is derived from an EMBL/GenBank/DDBJ whole genome shotgun (WGS) entry which is preliminary data.</text>
</comment>
<feature type="region of interest" description="Disordered" evidence="1">
    <location>
        <begin position="68"/>
        <end position="111"/>
    </location>
</feature>
<dbReference type="STRING" id="3076.A0A2P6TXC4"/>
<evidence type="ECO:0000256" key="1">
    <source>
        <dbReference type="SAM" id="MobiDB-lite"/>
    </source>
</evidence>
<dbReference type="EMBL" id="LHPG02000005">
    <property type="protein sequence ID" value="PRW58714.1"/>
    <property type="molecule type" value="Genomic_DNA"/>
</dbReference>
<dbReference type="GO" id="GO:0043565">
    <property type="term" value="F:sequence-specific DNA binding"/>
    <property type="evidence" value="ECO:0007669"/>
    <property type="project" value="InterPro"/>
</dbReference>
<dbReference type="InterPro" id="IPR017923">
    <property type="entry name" value="TFIIS_N"/>
</dbReference>
<organism evidence="3 4">
    <name type="scientific">Chlorella sorokiniana</name>
    <name type="common">Freshwater green alga</name>
    <dbReference type="NCBI Taxonomy" id="3076"/>
    <lineage>
        <taxon>Eukaryota</taxon>
        <taxon>Viridiplantae</taxon>
        <taxon>Chlorophyta</taxon>
        <taxon>core chlorophytes</taxon>
        <taxon>Trebouxiophyceae</taxon>
        <taxon>Chlorellales</taxon>
        <taxon>Chlorellaceae</taxon>
        <taxon>Chlorella clade</taxon>
        <taxon>Chlorella</taxon>
    </lineage>
</organism>
<sequence length="832" mass="86159">MTTSSTVYAGGAAAGVACFSCAAIATTGSWRPGWRLPDGASHANLCNRCGQRWTKAGRPGSLAELRAAEERKARTAGAGASAAAPHAGGSARPSGAKRPADAPVPPAQAVAAAAAAKRARLPLASLAALTPPRRPRRALTEEDDSSGSQQQTSSSTETLTPSQHHGRTASVQSPLGAGAAAAPAAAGRPTQTATAAAPAPKQGPTGAPVTASGQRFVSYCVQKLSSGKANHSAFWIQDAAGESLLAVVGTDARLSGHFTYSTTPAFMELRLAPALRCTNRSEVQAWLAGWGMTNGVSDGAVKLPELSSEEKKRLLNPEEPVWARPAGFDARAWTGVREESGRLTDGRHFKRFWLRGGGGRERLVVSGVDSIRKDRRYKYLAEEDMGGFTFENAREVMCWVNFVLQRPASALLEAEQTRAARPLKEDELGSLLPRLKAAAQQERMPPPPAPTRPRQLIGRPGDGSSGAAGGEGGKAGGGSPYATGLGGKVRPLASYQLVTRGRQGTDELPSPAGRSSGGKLAGNHQQQQQQEGPVVEPMEVDASASHGELIETGAALPLPRLGCACCGLSEHATEQCPLVMISPPSLVYAPAGASRRTLSLLLDPKPLSNSASPEEHRWEVPDEPSPQLLSREQLLRCAGGSLGGGEGLAGGAGSGNNASAAPARAGAPAAAAAAAPAGGTDSQSASKQEALAASGRVIGKDLQAAFQRYPQLLAFATRSPSAAAAQQFEGWAEKLESHISDLPPPLPTGDLDTPVGGWRWTSTAEALRILQQLSSARVSLALLESTGVCRAVAQLRTHSNRDVASAAEGIVQRWRTCAVATLEQATAGLARR</sequence>